<evidence type="ECO:0000256" key="3">
    <source>
        <dbReference type="ARBA" id="ARBA00022692"/>
    </source>
</evidence>
<evidence type="ECO:0000256" key="5">
    <source>
        <dbReference type="ARBA" id="ARBA00023136"/>
    </source>
</evidence>
<proteinExistence type="predicted"/>
<dbReference type="AlphaFoldDB" id="A0AB39QRD0"/>
<name>A0AB39QRD0_9ACTN</name>
<comment type="subcellular location">
    <subcellularLocation>
        <location evidence="1">Cell membrane</location>
        <topology evidence="1">Multi-pass membrane protein</topology>
    </subcellularLocation>
</comment>
<dbReference type="EMBL" id="CP163441">
    <property type="protein sequence ID" value="XDQ44838.1"/>
    <property type="molecule type" value="Genomic_DNA"/>
</dbReference>
<feature type="transmembrane region" description="Helical" evidence="6">
    <location>
        <begin position="38"/>
        <end position="59"/>
    </location>
</feature>
<dbReference type="RefSeq" id="WP_362754685.1">
    <property type="nucleotide sequence ID" value="NZ_CP163441.1"/>
</dbReference>
<evidence type="ECO:0000256" key="1">
    <source>
        <dbReference type="ARBA" id="ARBA00004651"/>
    </source>
</evidence>
<sequence length="70" mass="7901">MLMTAMAFGLVTLLIMFVVAAALDCVRTPAERVRYVPKWLWLLFLLHAPVFGALVWNYAGKRPEPLASRP</sequence>
<organism evidence="8">
    <name type="scientific">Streptomyces sp. R39</name>
    <dbReference type="NCBI Taxonomy" id="3238631"/>
    <lineage>
        <taxon>Bacteria</taxon>
        <taxon>Bacillati</taxon>
        <taxon>Actinomycetota</taxon>
        <taxon>Actinomycetes</taxon>
        <taxon>Kitasatosporales</taxon>
        <taxon>Streptomycetaceae</taxon>
        <taxon>Streptomyces</taxon>
    </lineage>
</organism>
<evidence type="ECO:0000259" key="7">
    <source>
        <dbReference type="Pfam" id="PF13396"/>
    </source>
</evidence>
<evidence type="ECO:0000313" key="8">
    <source>
        <dbReference type="EMBL" id="XDQ44838.1"/>
    </source>
</evidence>
<evidence type="ECO:0000256" key="6">
    <source>
        <dbReference type="SAM" id="Phobius"/>
    </source>
</evidence>
<evidence type="ECO:0000256" key="4">
    <source>
        <dbReference type="ARBA" id="ARBA00022989"/>
    </source>
</evidence>
<dbReference type="GO" id="GO:0005886">
    <property type="term" value="C:plasma membrane"/>
    <property type="evidence" value="ECO:0007669"/>
    <property type="project" value="UniProtKB-SubCell"/>
</dbReference>
<keyword evidence="5 6" id="KW-0472">Membrane</keyword>
<accession>A0AB39QRD0</accession>
<gene>
    <name evidence="8" type="ORF">AB5J52_22685</name>
</gene>
<dbReference type="InterPro" id="IPR027379">
    <property type="entry name" value="CLS_N"/>
</dbReference>
<dbReference type="Pfam" id="PF13396">
    <property type="entry name" value="PLDc_N"/>
    <property type="match status" value="1"/>
</dbReference>
<feature type="domain" description="Cardiolipin synthase N-terminal" evidence="7">
    <location>
        <begin position="18"/>
        <end position="56"/>
    </location>
</feature>
<keyword evidence="4 6" id="KW-1133">Transmembrane helix</keyword>
<reference evidence="8" key="1">
    <citation type="submission" date="2024-07" db="EMBL/GenBank/DDBJ databases">
        <authorList>
            <person name="Yu S.T."/>
        </authorList>
    </citation>
    <scope>NUCLEOTIDE SEQUENCE</scope>
    <source>
        <strain evidence="8">R39</strain>
    </source>
</reference>
<protein>
    <submittedName>
        <fullName evidence="8">PLDc N-terminal domain-containing protein</fullName>
    </submittedName>
</protein>
<keyword evidence="3 6" id="KW-0812">Transmembrane</keyword>
<keyword evidence="2" id="KW-1003">Cell membrane</keyword>
<evidence type="ECO:0000256" key="2">
    <source>
        <dbReference type="ARBA" id="ARBA00022475"/>
    </source>
</evidence>